<feature type="signal peptide" evidence="5">
    <location>
        <begin position="1"/>
        <end position="23"/>
    </location>
</feature>
<dbReference type="InterPro" id="IPR018660">
    <property type="entry name" value="MliC"/>
</dbReference>
<sequence length="121" mass="12322">MKHAVRTAALAALLALAPAIAGAGEIVIPLPGGASPQTSRVAYDCGGYGTVEAHYINAPPVALATLSLKGEFLVLSNVLSGSGARYAGGKYIWWNKGNKSDLYDLTMGEDSPPVASCTASS</sequence>
<gene>
    <name evidence="7" type="ORF">MWN33_09000</name>
</gene>
<accession>A0ABT0DLL0</accession>
<keyword evidence="2" id="KW-0472">Membrane</keyword>
<comment type="caution">
    <text evidence="7">The sequence shown here is derived from an EMBL/GenBank/DDBJ whole genome shotgun (WGS) entry which is preliminary data.</text>
</comment>
<keyword evidence="3" id="KW-0564">Palmitate</keyword>
<feature type="domain" description="C-type lysozyme inhibitor" evidence="6">
    <location>
        <begin position="43"/>
        <end position="106"/>
    </location>
</feature>
<dbReference type="EMBL" id="JALKCG010000002">
    <property type="protein sequence ID" value="MCK0208166.1"/>
    <property type="molecule type" value="Genomic_DNA"/>
</dbReference>
<dbReference type="Proteomes" id="UP001202867">
    <property type="component" value="Unassembled WGS sequence"/>
</dbReference>
<evidence type="ECO:0000256" key="1">
    <source>
        <dbReference type="ARBA" id="ARBA00022729"/>
    </source>
</evidence>
<protein>
    <submittedName>
        <fullName evidence="7">MliC family protein</fullName>
    </submittedName>
</protein>
<dbReference type="InterPro" id="IPR036328">
    <property type="entry name" value="MliC_sf"/>
</dbReference>
<evidence type="ECO:0000259" key="6">
    <source>
        <dbReference type="Pfam" id="PF09864"/>
    </source>
</evidence>
<feature type="chain" id="PRO_5045405169" evidence="5">
    <location>
        <begin position="24"/>
        <end position="121"/>
    </location>
</feature>
<evidence type="ECO:0000256" key="2">
    <source>
        <dbReference type="ARBA" id="ARBA00023136"/>
    </source>
</evidence>
<keyword evidence="4" id="KW-0449">Lipoprotein</keyword>
<dbReference type="Pfam" id="PF09864">
    <property type="entry name" value="MliC"/>
    <property type="match status" value="1"/>
</dbReference>
<name>A0ABT0DLL0_9HYPH</name>
<keyword evidence="8" id="KW-1185">Reference proteome</keyword>
<dbReference type="Gene3D" id="2.40.128.200">
    <property type="match status" value="1"/>
</dbReference>
<dbReference type="SUPFAM" id="SSF141488">
    <property type="entry name" value="YdhA-like"/>
    <property type="match status" value="1"/>
</dbReference>
<evidence type="ECO:0000256" key="5">
    <source>
        <dbReference type="SAM" id="SignalP"/>
    </source>
</evidence>
<evidence type="ECO:0000313" key="8">
    <source>
        <dbReference type="Proteomes" id="UP001202867"/>
    </source>
</evidence>
<proteinExistence type="predicted"/>
<evidence type="ECO:0000256" key="4">
    <source>
        <dbReference type="ARBA" id="ARBA00023288"/>
    </source>
</evidence>
<reference evidence="8" key="1">
    <citation type="submission" date="2023-07" db="EMBL/GenBank/DDBJ databases">
        <title>Ancylobacter moscoviensis sp. nov., facultatively methylotrophic bacteria from activated sludge and the reclassification of Starkeya novella (Starkey 1934) Kelly et al. 2000 as Ancylobacter novellus comb. nov., Starkeya koreensis Im et al. 2006 as Ancylobacter koreensis comb.nov., Angulomicrobium tetraedrale Vasil'eva et al. 1986 as Ancylobacter tetraedralis comb. nov., Angulomicrobium amanitiforme Fritz et al. 2004 as Ancylobacter amanitiformis comb. nov. and Methylorhabdus multivorans Doronina et al. 1996 as Ancylobacter multivorans comb. nov. and emended description of the genus Ancylobacter.</title>
        <authorList>
            <person name="Doronina N."/>
            <person name="Chemodurova A."/>
            <person name="Grouzdev D."/>
            <person name="Koziaeva V."/>
            <person name="Shi W."/>
            <person name="Wu L."/>
            <person name="Kaparullina E."/>
        </authorList>
    </citation>
    <scope>NUCLEOTIDE SEQUENCE [LARGE SCALE GENOMIC DNA]</scope>
    <source>
        <strain evidence="8">Jip08</strain>
    </source>
</reference>
<organism evidence="7 8">
    <name type="scientific">Ancylobacter koreensis</name>
    <dbReference type="NCBI Taxonomy" id="266121"/>
    <lineage>
        <taxon>Bacteria</taxon>
        <taxon>Pseudomonadati</taxon>
        <taxon>Pseudomonadota</taxon>
        <taxon>Alphaproteobacteria</taxon>
        <taxon>Hyphomicrobiales</taxon>
        <taxon>Xanthobacteraceae</taxon>
        <taxon>Ancylobacter</taxon>
    </lineage>
</organism>
<evidence type="ECO:0000256" key="3">
    <source>
        <dbReference type="ARBA" id="ARBA00023139"/>
    </source>
</evidence>
<evidence type="ECO:0000313" key="7">
    <source>
        <dbReference type="EMBL" id="MCK0208166.1"/>
    </source>
</evidence>
<keyword evidence="1 5" id="KW-0732">Signal</keyword>
<dbReference type="RefSeq" id="WP_247200148.1">
    <property type="nucleotide sequence ID" value="NZ_JALKCG010000002.1"/>
</dbReference>